<dbReference type="GO" id="GO:0036297">
    <property type="term" value="P:interstrand cross-link repair"/>
    <property type="evidence" value="ECO:0007669"/>
    <property type="project" value="InterPro"/>
</dbReference>
<dbReference type="EMBL" id="CAJPWZ010002914">
    <property type="protein sequence ID" value="CAG2247745.1"/>
    <property type="molecule type" value="Genomic_DNA"/>
</dbReference>
<accession>A0A8S3UPL1</accession>
<comment type="caution">
    <text evidence="1">The sequence shown here is derived from an EMBL/GenBank/DDBJ whole genome shotgun (WGS) entry which is preliminary data.</text>
</comment>
<proteinExistence type="predicted"/>
<evidence type="ECO:0000313" key="1">
    <source>
        <dbReference type="EMBL" id="CAG2247745.1"/>
    </source>
</evidence>
<reference evidence="1" key="1">
    <citation type="submission" date="2021-03" db="EMBL/GenBank/DDBJ databases">
        <authorList>
            <person name="Bekaert M."/>
        </authorList>
    </citation>
    <scope>NUCLEOTIDE SEQUENCE</scope>
</reference>
<dbReference type="GO" id="GO:1905168">
    <property type="term" value="P:positive regulation of double-strand break repair via homologous recombination"/>
    <property type="evidence" value="ECO:0007669"/>
    <property type="project" value="TreeGrafter"/>
</dbReference>
<name>A0A8S3UPL1_MYTED</name>
<gene>
    <name evidence="1" type="ORF">MEDL_59685</name>
</gene>
<evidence type="ECO:0000313" key="2">
    <source>
        <dbReference type="Proteomes" id="UP000683360"/>
    </source>
</evidence>
<protein>
    <submittedName>
        <fullName evidence="1">FANCB</fullName>
    </submittedName>
</protein>
<dbReference type="OrthoDB" id="6082139at2759"/>
<dbReference type="Proteomes" id="UP000683360">
    <property type="component" value="Unassembled WGS sequence"/>
</dbReference>
<dbReference type="AlphaFoldDB" id="A0A8S3UPL1"/>
<dbReference type="InterPro" id="IPR033333">
    <property type="entry name" value="FANCB"/>
</dbReference>
<dbReference type="GO" id="GO:0043240">
    <property type="term" value="C:Fanconi anaemia nuclear complex"/>
    <property type="evidence" value="ECO:0007669"/>
    <property type="project" value="InterPro"/>
</dbReference>
<dbReference type="GO" id="GO:1990414">
    <property type="term" value="P:replication-born double-strand break repair via sister chromatid exchange"/>
    <property type="evidence" value="ECO:0007669"/>
    <property type="project" value="TreeGrafter"/>
</dbReference>
<dbReference type="PANTHER" id="PTHR28450:SF1">
    <property type="entry name" value="FANCONI ANEMIA GROUP B PROTEIN"/>
    <property type="match status" value="1"/>
</dbReference>
<keyword evidence="2" id="KW-1185">Reference proteome</keyword>
<sequence>MDVHHTGNGKILHIIQNEKHKSNSKFTLHEKAYECGTYSFTNKGEVEFSCSNSCGISFTSCLEILTDTVIPLLLIEKSSGKAFDYYFLGYSFTNSKFIPLRKLQLRQQIYDFQTVDGPTVIWNAEGSLNIGIQSKQSPSCLLEHEIEPELGETHLLSVKYCIEHYLIIGTSTKKSSSSTHLFCLIFSPSQADSSLPKTTNIEISQVIPSLYTNICKVLIQDCVISCSEDKFEIECTAYAVTDNGFILKFTNGMLLFAVPTHIQCTFDLRLDLIECVPLQRCYLSLFTNETITIICIGDEKITHTWSNVKQVLCDDFVKNGGQQLLILEKEFDGEKGFILTDFDIVHEDTCTTAELVENGKKTEEKKSSTSTALFALQSRLRNEVVSLNELQSEIDERRTHITELWKSTELLNQGKTSASTNTSMLISLIGTENGSEIFTQPKKEDSSAILKVPAVWKRVVQNTLVIGAEVVNSSNSDFAYVAMTMVQPECNNSQVLTFTSECYDLGKTSRDYSYHNVSKRRRVSAASLSNFNGTECFQVKSGQSVTILCKTSIPSFRIMSDLKYEMFINVTDTISHEEHRNKKVVYAGEVTLSSLDILQGKHTVSAKKIFHQDNPGTEPFTEIQRDILALNSVQVCTPLGVRSTRFPLSQLQSRLRKRAGLVSLEKYECMVFDNIQPLEGVRLYIDEYGDEKELKLIVYTSCEDQLYLLLHHLYSLLPDDVLIIPANQLQHDITQLLNSLQEEINETCSEISKVYQLSQQTEDVEMTEEHDNKGKLLFENVRQNFAQRKLLAQSKSKLALSGDEFRTLCEKIEQNQRKTDINLIKLATK</sequence>
<dbReference type="GO" id="GO:2000042">
    <property type="term" value="P:negative regulation of double-strand break repair via homologous recombination"/>
    <property type="evidence" value="ECO:0007669"/>
    <property type="project" value="TreeGrafter"/>
</dbReference>
<organism evidence="1 2">
    <name type="scientific">Mytilus edulis</name>
    <name type="common">Blue mussel</name>
    <dbReference type="NCBI Taxonomy" id="6550"/>
    <lineage>
        <taxon>Eukaryota</taxon>
        <taxon>Metazoa</taxon>
        <taxon>Spiralia</taxon>
        <taxon>Lophotrochozoa</taxon>
        <taxon>Mollusca</taxon>
        <taxon>Bivalvia</taxon>
        <taxon>Autobranchia</taxon>
        <taxon>Pteriomorphia</taxon>
        <taxon>Mytilida</taxon>
        <taxon>Mytiloidea</taxon>
        <taxon>Mytilidae</taxon>
        <taxon>Mytilinae</taxon>
        <taxon>Mytilus</taxon>
    </lineage>
</organism>
<dbReference type="PANTHER" id="PTHR28450">
    <property type="entry name" value="FANCONI ANEMIA GROUP B PROTEIN"/>
    <property type="match status" value="1"/>
</dbReference>